<proteinExistence type="predicted"/>
<reference evidence="1" key="1">
    <citation type="submission" date="2019-11" db="EMBL/GenBank/DDBJ databases">
        <title>Genomic insights into an expanded diversity of filamentous marine cyanobacteria reveals the extraordinary biosynthetic potential of Moorea and Okeania.</title>
        <authorList>
            <person name="Ferreira Leao T."/>
            <person name="Wang M."/>
            <person name="Moss N."/>
            <person name="Da Silva R."/>
            <person name="Sanders J."/>
            <person name="Nurk S."/>
            <person name="Gurevich A."/>
            <person name="Humphrey G."/>
            <person name="Reher R."/>
            <person name="Zhu Q."/>
            <person name="Belda-Ferre P."/>
            <person name="Glukhov E."/>
            <person name="Rex R."/>
            <person name="Dorrestein P.C."/>
            <person name="Knight R."/>
            <person name="Pevzner P."/>
            <person name="Gerwick W.H."/>
            <person name="Gerwick L."/>
        </authorList>
    </citation>
    <scope>NUCLEOTIDE SEQUENCE</scope>
    <source>
        <strain evidence="1">SIO1C4</strain>
    </source>
</reference>
<evidence type="ECO:0000313" key="1">
    <source>
        <dbReference type="EMBL" id="NER27254.1"/>
    </source>
</evidence>
<comment type="caution">
    <text evidence="1">The sequence shown here is derived from an EMBL/GenBank/DDBJ whole genome shotgun (WGS) entry which is preliminary data.</text>
</comment>
<gene>
    <name evidence="1" type="ORF">F6J89_06350</name>
</gene>
<dbReference type="EMBL" id="JAAHFQ010000085">
    <property type="protein sequence ID" value="NER27254.1"/>
    <property type="molecule type" value="Genomic_DNA"/>
</dbReference>
<sequence>MIKNFTLKKHVSPHTKTINKALQSKFGFGLGDLDAALSGNQTKLKQIGEAARQGKLTAELMPLLEQAYSQIIEGTTAYNTSVDRILKQGASSAISIDKAISQAVLANQKYINQRKEIKGDFIQQRDAETARHKYAIDYAQLKAYIDTYLVGVDREAQILQQANRPELKQIEENQRYELAAIKHLLKKGEKARLNLIPKRNYVREKAPRKPGIVRRINQVKEALGF</sequence>
<organism evidence="1">
    <name type="scientific">Symploca sp. SIO1C4</name>
    <dbReference type="NCBI Taxonomy" id="2607765"/>
    <lineage>
        <taxon>Bacteria</taxon>
        <taxon>Bacillati</taxon>
        <taxon>Cyanobacteriota</taxon>
        <taxon>Cyanophyceae</taxon>
        <taxon>Coleofasciculales</taxon>
        <taxon>Coleofasciculaceae</taxon>
        <taxon>Symploca</taxon>
    </lineage>
</organism>
<name>A0A6B3NB44_9CYAN</name>
<accession>A0A6B3NB44</accession>
<protein>
    <submittedName>
        <fullName evidence="1">Uncharacterized protein</fullName>
    </submittedName>
</protein>
<dbReference type="AlphaFoldDB" id="A0A6B3NB44"/>